<evidence type="ECO:0008006" key="4">
    <source>
        <dbReference type="Google" id="ProtNLM"/>
    </source>
</evidence>
<feature type="transmembrane region" description="Helical" evidence="1">
    <location>
        <begin position="45"/>
        <end position="67"/>
    </location>
</feature>
<proteinExistence type="predicted"/>
<reference evidence="2 3" key="1">
    <citation type="submission" date="2018-05" db="EMBL/GenBank/DDBJ databases">
        <title>Mucilaginibacter hurinus sp. nov., isolated from briquette warehouse soil.</title>
        <authorList>
            <person name="Choi L."/>
        </authorList>
    </citation>
    <scope>NUCLEOTIDE SEQUENCE [LARGE SCALE GENOMIC DNA]</scope>
    <source>
        <strain evidence="2 3">ZR32</strain>
    </source>
</reference>
<name>A0A367GMI9_9SPHI</name>
<comment type="caution">
    <text evidence="2">The sequence shown here is derived from an EMBL/GenBank/DDBJ whole genome shotgun (WGS) entry which is preliminary data.</text>
</comment>
<dbReference type="EMBL" id="QGDC01000009">
    <property type="protein sequence ID" value="RCH53901.1"/>
    <property type="molecule type" value="Genomic_DNA"/>
</dbReference>
<evidence type="ECO:0000313" key="2">
    <source>
        <dbReference type="EMBL" id="RCH53901.1"/>
    </source>
</evidence>
<dbReference type="AlphaFoldDB" id="A0A367GMI9"/>
<feature type="transmembrane region" description="Helical" evidence="1">
    <location>
        <begin position="20"/>
        <end position="39"/>
    </location>
</feature>
<accession>A0A367GMI9</accession>
<sequence length="70" mass="7767">MGLIIVLVNRTKIITPMKKLNLLLITMVMFSLGGCSVVGDIFKAGYYVGIIVVVVVLLLLWWVVSLFRKG</sequence>
<protein>
    <recommendedName>
        <fullName evidence="4">Phosphatidate cytidylyltransferase</fullName>
    </recommendedName>
</protein>
<keyword evidence="3" id="KW-1185">Reference proteome</keyword>
<keyword evidence="1" id="KW-0812">Transmembrane</keyword>
<gene>
    <name evidence="2" type="ORF">DJ568_15285</name>
</gene>
<evidence type="ECO:0000256" key="1">
    <source>
        <dbReference type="SAM" id="Phobius"/>
    </source>
</evidence>
<keyword evidence="1" id="KW-1133">Transmembrane helix</keyword>
<evidence type="ECO:0000313" key="3">
    <source>
        <dbReference type="Proteomes" id="UP000253209"/>
    </source>
</evidence>
<keyword evidence="1" id="KW-0472">Membrane</keyword>
<dbReference type="Proteomes" id="UP000253209">
    <property type="component" value="Unassembled WGS sequence"/>
</dbReference>
<organism evidence="2 3">
    <name type="scientific">Mucilaginibacter hurinus</name>
    <dbReference type="NCBI Taxonomy" id="2201324"/>
    <lineage>
        <taxon>Bacteria</taxon>
        <taxon>Pseudomonadati</taxon>
        <taxon>Bacteroidota</taxon>
        <taxon>Sphingobacteriia</taxon>
        <taxon>Sphingobacteriales</taxon>
        <taxon>Sphingobacteriaceae</taxon>
        <taxon>Mucilaginibacter</taxon>
    </lineage>
</organism>